<evidence type="ECO:0000256" key="3">
    <source>
        <dbReference type="SAM" id="SignalP"/>
    </source>
</evidence>
<dbReference type="Proteomes" id="UP001165122">
    <property type="component" value="Unassembled WGS sequence"/>
</dbReference>
<dbReference type="EMBL" id="BRXW01000248">
    <property type="protein sequence ID" value="GMI16312.1"/>
    <property type="molecule type" value="Genomic_DNA"/>
</dbReference>
<gene>
    <name evidence="4" type="ORF">TrLO_g11970</name>
</gene>
<reference evidence="5" key="1">
    <citation type="journal article" date="2023" name="Commun. Biol.">
        <title>Genome analysis of Parmales, the sister group of diatoms, reveals the evolutionary specialization of diatoms from phago-mixotrophs to photoautotrophs.</title>
        <authorList>
            <person name="Ban H."/>
            <person name="Sato S."/>
            <person name="Yoshikawa S."/>
            <person name="Yamada K."/>
            <person name="Nakamura Y."/>
            <person name="Ichinomiya M."/>
            <person name="Sato N."/>
            <person name="Blanc-Mathieu R."/>
            <person name="Endo H."/>
            <person name="Kuwata A."/>
            <person name="Ogata H."/>
        </authorList>
    </citation>
    <scope>NUCLEOTIDE SEQUENCE [LARGE SCALE GENOMIC DNA]</scope>
    <source>
        <strain evidence="5">NIES 3700</strain>
    </source>
</reference>
<organism evidence="4 5">
    <name type="scientific">Triparma laevis f. longispina</name>
    <dbReference type="NCBI Taxonomy" id="1714387"/>
    <lineage>
        <taxon>Eukaryota</taxon>
        <taxon>Sar</taxon>
        <taxon>Stramenopiles</taxon>
        <taxon>Ochrophyta</taxon>
        <taxon>Bolidophyceae</taxon>
        <taxon>Parmales</taxon>
        <taxon>Triparmaceae</taxon>
        <taxon>Triparma</taxon>
    </lineage>
</organism>
<keyword evidence="3" id="KW-0732">Signal</keyword>
<feature type="coiled-coil region" evidence="1">
    <location>
        <begin position="333"/>
        <end position="360"/>
    </location>
</feature>
<sequence length="461" mass="51477">MIKTSTLLLVLAACISFANSFVPHLKVRGRAGLVNYFGIDGGGMDLADKDPSTLDQVNVGPDPVEQRDAGQSVLVSGLLKSKERTDQTTFDYLKENFAFTKIIAFCSDTVFAKKRLTSRSSRYSGLLDILEFRQGDGNIPKVADLKDVDSYIAYGITETDVEEIAKNSMEAGIKNLICLMESPKTAKSVKSVMSTLSSASGLSYTLLTVPQIVDGSEGKPYRISKPEDINSFGGSTIARDEVLRLLTETLGIKNTENKGYSVTAPENDEVAENYLKDLRSKGYSRTQEIDKMLSGGISEFESKVVEKKEAESAKIAAEEKKKKEKGSMSKSREEEIKELIEKGKREYKEMMEEKVKTEATDILKREWREKYFARNTSLPEDEYIAANMERGVKDAIRMIKMLKGEKLNEDDLEEHWMDREEREAREQEEKNLEPTEDPESKGEEVEPPAAQKTEGGDGEGV</sequence>
<feature type="compositionally biased region" description="Basic and acidic residues" evidence="2">
    <location>
        <begin position="403"/>
        <end position="444"/>
    </location>
</feature>
<evidence type="ECO:0000256" key="1">
    <source>
        <dbReference type="SAM" id="Coils"/>
    </source>
</evidence>
<proteinExistence type="predicted"/>
<name>A0A9W7FP60_9STRA</name>
<keyword evidence="1" id="KW-0175">Coiled coil</keyword>
<dbReference type="OrthoDB" id="192134at2759"/>
<accession>A0A9W7FP60</accession>
<feature type="signal peptide" evidence="3">
    <location>
        <begin position="1"/>
        <end position="20"/>
    </location>
</feature>
<feature type="chain" id="PRO_5040861250" evidence="3">
    <location>
        <begin position="21"/>
        <end position="461"/>
    </location>
</feature>
<keyword evidence="5" id="KW-1185">Reference proteome</keyword>
<comment type="caution">
    <text evidence="4">The sequence shown here is derived from an EMBL/GenBank/DDBJ whole genome shotgun (WGS) entry which is preliminary data.</text>
</comment>
<evidence type="ECO:0000313" key="5">
    <source>
        <dbReference type="Proteomes" id="UP001165122"/>
    </source>
</evidence>
<evidence type="ECO:0000313" key="4">
    <source>
        <dbReference type="EMBL" id="GMI16312.1"/>
    </source>
</evidence>
<evidence type="ECO:0000256" key="2">
    <source>
        <dbReference type="SAM" id="MobiDB-lite"/>
    </source>
</evidence>
<protein>
    <submittedName>
        <fullName evidence="4">Uncharacterized protein</fullName>
    </submittedName>
</protein>
<feature type="region of interest" description="Disordered" evidence="2">
    <location>
        <begin position="403"/>
        <end position="461"/>
    </location>
</feature>
<dbReference type="AlphaFoldDB" id="A0A9W7FP60"/>